<evidence type="ECO:0000256" key="1">
    <source>
        <dbReference type="ARBA" id="ARBA00004123"/>
    </source>
</evidence>
<dbReference type="GO" id="GO:0000978">
    <property type="term" value="F:RNA polymerase II cis-regulatory region sequence-specific DNA binding"/>
    <property type="evidence" value="ECO:0007669"/>
    <property type="project" value="InterPro"/>
</dbReference>
<dbReference type="Pfam" id="PF00907">
    <property type="entry name" value="T-box"/>
    <property type="match status" value="1"/>
</dbReference>
<evidence type="ECO:0000259" key="8">
    <source>
        <dbReference type="PROSITE" id="PS50252"/>
    </source>
</evidence>
<proteinExistence type="predicted"/>
<gene>
    <name evidence="9" type="primary">TBX18</name>
    <name evidence="9" type="ORF">GWK47_018861</name>
</gene>
<dbReference type="InterPro" id="IPR001699">
    <property type="entry name" value="TF_T-box"/>
</dbReference>
<comment type="caution">
    <text evidence="9">The sequence shown here is derived from an EMBL/GenBank/DDBJ whole genome shotgun (WGS) entry which is preliminary data.</text>
</comment>
<dbReference type="InterPro" id="IPR046360">
    <property type="entry name" value="T-box_DNA-bd"/>
</dbReference>
<accession>A0A8J4XQJ9</accession>
<dbReference type="GO" id="GO:0005634">
    <property type="term" value="C:nucleus"/>
    <property type="evidence" value="ECO:0007669"/>
    <property type="project" value="UniProtKB-SubCell"/>
</dbReference>
<feature type="compositionally biased region" description="Low complexity" evidence="7">
    <location>
        <begin position="45"/>
        <end position="59"/>
    </location>
</feature>
<evidence type="ECO:0000313" key="9">
    <source>
        <dbReference type="EMBL" id="KAG0712267.1"/>
    </source>
</evidence>
<keyword evidence="5 6" id="KW-0539">Nucleus</keyword>
<keyword evidence="10" id="KW-1185">Reference proteome</keyword>
<comment type="subcellular location">
    <subcellularLocation>
        <location evidence="1 6">Nucleus</location>
    </subcellularLocation>
</comment>
<dbReference type="Proteomes" id="UP000770661">
    <property type="component" value="Unassembled WGS sequence"/>
</dbReference>
<feature type="region of interest" description="Disordered" evidence="7">
    <location>
        <begin position="376"/>
        <end position="404"/>
    </location>
</feature>
<dbReference type="Gene3D" id="2.60.40.820">
    <property type="entry name" value="Transcription factor, T-box"/>
    <property type="match status" value="1"/>
</dbReference>
<evidence type="ECO:0000256" key="7">
    <source>
        <dbReference type="SAM" id="MobiDB-lite"/>
    </source>
</evidence>
<reference evidence="9" key="1">
    <citation type="submission" date="2020-07" db="EMBL/GenBank/DDBJ databases">
        <title>The High-quality genome of the commercially important snow crab, Chionoecetes opilio.</title>
        <authorList>
            <person name="Jeong J.-H."/>
            <person name="Ryu S."/>
        </authorList>
    </citation>
    <scope>NUCLEOTIDE SEQUENCE</scope>
    <source>
        <strain evidence="9">MADBK_172401_WGS</strain>
        <tissue evidence="9">Digestive gland</tissue>
    </source>
</reference>
<dbReference type="PRINTS" id="PR00937">
    <property type="entry name" value="TBOX"/>
</dbReference>
<dbReference type="EMBL" id="JACEEZ010022582">
    <property type="protein sequence ID" value="KAG0712267.1"/>
    <property type="molecule type" value="Genomic_DNA"/>
</dbReference>
<dbReference type="PROSITE" id="PS01283">
    <property type="entry name" value="TBOX_1"/>
    <property type="match status" value="1"/>
</dbReference>
<dbReference type="InterPro" id="IPR008967">
    <property type="entry name" value="p53-like_TF_DNA-bd_sf"/>
</dbReference>
<dbReference type="SMART" id="SM00425">
    <property type="entry name" value="TBOX"/>
    <property type="match status" value="1"/>
</dbReference>
<organism evidence="9 10">
    <name type="scientific">Chionoecetes opilio</name>
    <name type="common">Atlantic snow crab</name>
    <name type="synonym">Cancer opilio</name>
    <dbReference type="NCBI Taxonomy" id="41210"/>
    <lineage>
        <taxon>Eukaryota</taxon>
        <taxon>Metazoa</taxon>
        <taxon>Ecdysozoa</taxon>
        <taxon>Arthropoda</taxon>
        <taxon>Crustacea</taxon>
        <taxon>Multicrustacea</taxon>
        <taxon>Malacostraca</taxon>
        <taxon>Eumalacostraca</taxon>
        <taxon>Eucarida</taxon>
        <taxon>Decapoda</taxon>
        <taxon>Pleocyemata</taxon>
        <taxon>Brachyura</taxon>
        <taxon>Eubrachyura</taxon>
        <taxon>Majoidea</taxon>
        <taxon>Majidae</taxon>
        <taxon>Chionoecetes</taxon>
    </lineage>
</organism>
<dbReference type="GO" id="GO:0000981">
    <property type="term" value="F:DNA-binding transcription factor activity, RNA polymerase II-specific"/>
    <property type="evidence" value="ECO:0007669"/>
    <property type="project" value="TreeGrafter"/>
</dbReference>
<evidence type="ECO:0000256" key="4">
    <source>
        <dbReference type="ARBA" id="ARBA00023163"/>
    </source>
</evidence>
<dbReference type="GO" id="GO:0000785">
    <property type="term" value="C:chromatin"/>
    <property type="evidence" value="ECO:0007669"/>
    <property type="project" value="TreeGrafter"/>
</dbReference>
<evidence type="ECO:0000256" key="3">
    <source>
        <dbReference type="ARBA" id="ARBA00023125"/>
    </source>
</evidence>
<feature type="domain" description="T-box" evidence="8">
    <location>
        <begin position="189"/>
        <end position="378"/>
    </location>
</feature>
<keyword evidence="2" id="KW-0805">Transcription regulation</keyword>
<sequence length="507" mass="55852">MLSPRAAAFSVQALLTASEETEEHRPSLDAMAKSSDDVDDDEVSEATSSQSEAEESTATCSRHLKDAMRREDTPPRIYACDVGSDKEASSNAGGEDTDDEDLLVDVEDCSTPSPRQPCASSAPERCRTPLHSSCSPVCLLPSQHFRAEPFSPVPPSGAAEWQMLTQMTNLRWKGQEGAESQAEGVAIQLMHRDLWAKFHSLTTEMIITKNGRRMFPVVKVRLRGLDPERTYAVFLDMAAVDTRRYRYVYPSSRWMVAGTGEPLGEQTPYIHPDSPATGVQWMATPAIAFDRLKLTNNKTREAQGQIVLHSMQKYVPRVWVQEVPAGSCWTDLPSLLNTSVACCASFPETSFITVTAYQNQQITRLKIESNPFAKGFRDTSKQKEMERRSLTGVRGREGGSTPPSPLLLPLGVSPPRQFHLGSPLTTFHRSFSLTNGLSPPVSPLLLPPSHWLGTLKGADPPWLSSPTSPLLQSPPPSPFPFFLPSFLPTLQSHLPRALDLSKPKDDT</sequence>
<dbReference type="AlphaFoldDB" id="A0A8J4XQJ9"/>
<dbReference type="InterPro" id="IPR018186">
    <property type="entry name" value="TF_T-box_CS"/>
</dbReference>
<dbReference type="InterPro" id="IPR036960">
    <property type="entry name" value="T-box_sf"/>
</dbReference>
<feature type="compositionally biased region" description="Basic and acidic residues" evidence="7">
    <location>
        <begin position="376"/>
        <end position="397"/>
    </location>
</feature>
<evidence type="ECO:0000256" key="6">
    <source>
        <dbReference type="PROSITE-ProRule" id="PRU00201"/>
    </source>
</evidence>
<keyword evidence="4" id="KW-0804">Transcription</keyword>
<evidence type="ECO:0000313" key="10">
    <source>
        <dbReference type="Proteomes" id="UP000770661"/>
    </source>
</evidence>
<feature type="region of interest" description="Disordered" evidence="7">
    <location>
        <begin position="16"/>
        <end position="100"/>
    </location>
</feature>
<feature type="compositionally biased region" description="Basic and acidic residues" evidence="7">
    <location>
        <begin position="63"/>
        <end position="74"/>
    </location>
</feature>
<protein>
    <submittedName>
        <fullName evidence="9">T-box transcription factor TBX18</fullName>
    </submittedName>
</protein>
<name>A0A8J4XQJ9_CHIOP</name>
<dbReference type="GO" id="GO:0001708">
    <property type="term" value="P:cell fate specification"/>
    <property type="evidence" value="ECO:0007669"/>
    <property type="project" value="TreeGrafter"/>
</dbReference>
<dbReference type="PROSITE" id="PS50252">
    <property type="entry name" value="TBOX_3"/>
    <property type="match status" value="1"/>
</dbReference>
<evidence type="ECO:0000256" key="2">
    <source>
        <dbReference type="ARBA" id="ARBA00023015"/>
    </source>
</evidence>
<comment type="caution">
    <text evidence="6">Lacks conserved residue(s) required for the propagation of feature annotation.</text>
</comment>
<dbReference type="PANTHER" id="PTHR11267">
    <property type="entry name" value="T-BOX PROTEIN-RELATED"/>
    <property type="match status" value="1"/>
</dbReference>
<keyword evidence="3 6" id="KW-0238">DNA-binding</keyword>
<evidence type="ECO:0000256" key="5">
    <source>
        <dbReference type="ARBA" id="ARBA00023242"/>
    </source>
</evidence>
<dbReference type="GO" id="GO:0045893">
    <property type="term" value="P:positive regulation of DNA-templated transcription"/>
    <property type="evidence" value="ECO:0007669"/>
    <property type="project" value="InterPro"/>
</dbReference>
<dbReference type="SUPFAM" id="SSF49417">
    <property type="entry name" value="p53-like transcription factors"/>
    <property type="match status" value="1"/>
</dbReference>
<dbReference type="OrthoDB" id="7442607at2759"/>
<dbReference type="PANTHER" id="PTHR11267:SF207">
    <property type="entry name" value="OVER COMPENSATING MALES, ISOFORM A"/>
    <property type="match status" value="1"/>
</dbReference>